<dbReference type="Pfam" id="PF12833">
    <property type="entry name" value="HTH_18"/>
    <property type="match status" value="1"/>
</dbReference>
<gene>
    <name evidence="5" type="ORF">ABK905_17270</name>
</gene>
<evidence type="ECO:0000259" key="4">
    <source>
        <dbReference type="PROSITE" id="PS01124"/>
    </source>
</evidence>
<keyword evidence="3" id="KW-0804">Transcription</keyword>
<evidence type="ECO:0000313" key="5">
    <source>
        <dbReference type="EMBL" id="XBS68458.1"/>
    </source>
</evidence>
<sequence>MRRRLVDHGINFKTLIENTRRELALLYLEQAQGNISALSELLGYAETSALSRAFHRWYGVSPKKWQSGAGRLPAVK</sequence>
<dbReference type="SUPFAM" id="SSF46689">
    <property type="entry name" value="Homeodomain-like"/>
    <property type="match status" value="1"/>
</dbReference>
<dbReference type="GO" id="GO:0003700">
    <property type="term" value="F:DNA-binding transcription factor activity"/>
    <property type="evidence" value="ECO:0007669"/>
    <property type="project" value="InterPro"/>
</dbReference>
<dbReference type="AlphaFoldDB" id="A0AAU7Q647"/>
<dbReference type="PANTHER" id="PTHR47894:SF4">
    <property type="entry name" value="HTH-TYPE TRANSCRIPTIONAL REGULATOR GADX"/>
    <property type="match status" value="1"/>
</dbReference>
<dbReference type="GO" id="GO:0000976">
    <property type="term" value="F:transcription cis-regulatory region binding"/>
    <property type="evidence" value="ECO:0007669"/>
    <property type="project" value="TreeGrafter"/>
</dbReference>
<reference evidence="5" key="1">
    <citation type="submission" date="2024-06" db="EMBL/GenBank/DDBJ databases">
        <authorList>
            <person name="Coelho C."/>
            <person name="Bento M."/>
            <person name="Garcia E."/>
            <person name="Camelo A."/>
            <person name="Brandao I."/>
            <person name="Espirito Santo C."/>
            <person name="Trovao J."/>
            <person name="Verissimo A."/>
            <person name="Costa J."/>
            <person name="Tiago I."/>
        </authorList>
    </citation>
    <scope>NUCLEOTIDE SEQUENCE</scope>
    <source>
        <strain evidence="5">KWT182</strain>
    </source>
</reference>
<dbReference type="InterPro" id="IPR018060">
    <property type="entry name" value="HTH_AraC"/>
</dbReference>
<feature type="domain" description="HTH araC/xylS-type" evidence="4">
    <location>
        <begin position="1"/>
        <end position="68"/>
    </location>
</feature>
<proteinExistence type="predicted"/>
<dbReference type="GO" id="GO:0005829">
    <property type="term" value="C:cytosol"/>
    <property type="evidence" value="ECO:0007669"/>
    <property type="project" value="TreeGrafter"/>
</dbReference>
<accession>A0AAU7Q647</accession>
<dbReference type="InterPro" id="IPR009057">
    <property type="entry name" value="Homeodomain-like_sf"/>
</dbReference>
<evidence type="ECO:0000256" key="3">
    <source>
        <dbReference type="ARBA" id="ARBA00023163"/>
    </source>
</evidence>
<organism evidence="5">
    <name type="scientific">Acerihabitans sp. KWT182</name>
    <dbReference type="NCBI Taxonomy" id="3157919"/>
    <lineage>
        <taxon>Bacteria</taxon>
        <taxon>Pseudomonadati</taxon>
        <taxon>Pseudomonadota</taxon>
        <taxon>Gammaproteobacteria</taxon>
        <taxon>Enterobacterales</taxon>
        <taxon>Pectobacteriaceae</taxon>
        <taxon>Acerihabitans</taxon>
    </lineage>
</organism>
<dbReference type="EMBL" id="CP157947">
    <property type="protein sequence ID" value="XBS68458.1"/>
    <property type="molecule type" value="Genomic_DNA"/>
</dbReference>
<protein>
    <submittedName>
        <fullName evidence="5">Helix-turn-helix domain-containing protein</fullName>
    </submittedName>
</protein>
<evidence type="ECO:0000256" key="2">
    <source>
        <dbReference type="ARBA" id="ARBA00023125"/>
    </source>
</evidence>
<dbReference type="PROSITE" id="PS01124">
    <property type="entry name" value="HTH_ARAC_FAMILY_2"/>
    <property type="match status" value="1"/>
</dbReference>
<name>A0AAU7Q647_9GAMM</name>
<keyword evidence="1" id="KW-0805">Transcription regulation</keyword>
<evidence type="ECO:0000256" key="1">
    <source>
        <dbReference type="ARBA" id="ARBA00023015"/>
    </source>
</evidence>
<dbReference type="PANTHER" id="PTHR47894">
    <property type="entry name" value="HTH-TYPE TRANSCRIPTIONAL REGULATOR GADX"/>
    <property type="match status" value="1"/>
</dbReference>
<keyword evidence="2" id="KW-0238">DNA-binding</keyword>
<dbReference type="Gene3D" id="1.10.10.60">
    <property type="entry name" value="Homeodomain-like"/>
    <property type="match status" value="1"/>
</dbReference>
<dbReference type="SMART" id="SM00342">
    <property type="entry name" value="HTH_ARAC"/>
    <property type="match status" value="1"/>
</dbReference>